<comment type="caution">
    <text evidence="1">The sequence shown here is derived from an EMBL/GenBank/DDBJ whole genome shotgun (WGS) entry which is preliminary data.</text>
</comment>
<dbReference type="AlphaFoldDB" id="A0A5B7ISS3"/>
<evidence type="ECO:0000313" key="2">
    <source>
        <dbReference type="Proteomes" id="UP000324222"/>
    </source>
</evidence>
<gene>
    <name evidence="1" type="ORF">E2C01_081785</name>
</gene>
<reference evidence="1 2" key="1">
    <citation type="submission" date="2019-05" db="EMBL/GenBank/DDBJ databases">
        <title>Another draft genome of Portunus trituberculatus and its Hox gene families provides insights of decapod evolution.</title>
        <authorList>
            <person name="Jeong J.-H."/>
            <person name="Song I."/>
            <person name="Kim S."/>
            <person name="Choi T."/>
            <person name="Kim D."/>
            <person name="Ryu S."/>
            <person name="Kim W."/>
        </authorList>
    </citation>
    <scope>NUCLEOTIDE SEQUENCE [LARGE SCALE GENOMIC DNA]</scope>
    <source>
        <tissue evidence="1">Muscle</tissue>
    </source>
</reference>
<keyword evidence="2" id="KW-1185">Reference proteome</keyword>
<name>A0A5B7ISS3_PORTR</name>
<dbReference type="Proteomes" id="UP000324222">
    <property type="component" value="Unassembled WGS sequence"/>
</dbReference>
<protein>
    <submittedName>
        <fullName evidence="1">Uncharacterized protein</fullName>
    </submittedName>
</protein>
<dbReference type="EMBL" id="VSRR010073018">
    <property type="protein sequence ID" value="MPC86942.1"/>
    <property type="molecule type" value="Genomic_DNA"/>
</dbReference>
<accession>A0A5B7ISS3</accession>
<organism evidence="1 2">
    <name type="scientific">Portunus trituberculatus</name>
    <name type="common">Swimming crab</name>
    <name type="synonym">Neptunus trituberculatus</name>
    <dbReference type="NCBI Taxonomy" id="210409"/>
    <lineage>
        <taxon>Eukaryota</taxon>
        <taxon>Metazoa</taxon>
        <taxon>Ecdysozoa</taxon>
        <taxon>Arthropoda</taxon>
        <taxon>Crustacea</taxon>
        <taxon>Multicrustacea</taxon>
        <taxon>Malacostraca</taxon>
        <taxon>Eumalacostraca</taxon>
        <taxon>Eucarida</taxon>
        <taxon>Decapoda</taxon>
        <taxon>Pleocyemata</taxon>
        <taxon>Brachyura</taxon>
        <taxon>Eubrachyura</taxon>
        <taxon>Portunoidea</taxon>
        <taxon>Portunidae</taxon>
        <taxon>Portuninae</taxon>
        <taxon>Portunus</taxon>
    </lineage>
</organism>
<evidence type="ECO:0000313" key="1">
    <source>
        <dbReference type="EMBL" id="MPC86942.1"/>
    </source>
</evidence>
<sequence length="143" mass="15533">MFSSSLDYKTGPSYTSTSNTNLPFFYCITNVHLRQRAGGGVEVGRHSELSFGARWQADWVRGRGDSGLLQLVGKGVVEPGEKEFGEGIDEMVAVEVQHVVVVSVDLRDGESEGEGCVRRGSVPAECQMSTVLCEEELKGLVYS</sequence>
<proteinExistence type="predicted"/>